<evidence type="ECO:0000313" key="3">
    <source>
        <dbReference type="Proteomes" id="UP000323560"/>
    </source>
</evidence>
<sequence length="75" mass="7997">MSLVLAWIFAHFVTLGSPHWGPGTRHDAVIFGQMIAIGLFPILFLIAFGTKNPVRGAVFVGIACIAAASGLLFDR</sequence>
<evidence type="ECO:0000313" key="2">
    <source>
        <dbReference type="EMBL" id="QEH97170.1"/>
    </source>
</evidence>
<protein>
    <submittedName>
        <fullName evidence="2">Uncharacterized protein</fullName>
    </submittedName>
</protein>
<keyword evidence="1" id="KW-1133">Transmembrane helix</keyword>
<feature type="transmembrane region" description="Helical" evidence="1">
    <location>
        <begin position="28"/>
        <end position="49"/>
    </location>
</feature>
<accession>A0AAP9EUM4</accession>
<keyword evidence="1" id="KW-0812">Transmembrane</keyword>
<reference evidence="2 3" key="1">
    <citation type="submission" date="2019-08" db="EMBL/GenBank/DDBJ databases">
        <title>Gluconobacter frateurii HD924 genome.</title>
        <authorList>
            <person name="Liu Y."/>
            <person name="Zhang P."/>
        </authorList>
    </citation>
    <scope>NUCLEOTIDE SEQUENCE [LARGE SCALE GENOMIC DNA]</scope>
    <source>
        <strain evidence="2 3">HD924</strain>
    </source>
</reference>
<dbReference type="AlphaFoldDB" id="A0AAP9EUM4"/>
<dbReference type="Proteomes" id="UP000323560">
    <property type="component" value="Chromosome"/>
</dbReference>
<proteinExistence type="predicted"/>
<name>A0AAP9EUM4_GLUTH</name>
<organism evidence="2 3">
    <name type="scientific">Gluconobacter thailandicus</name>
    <dbReference type="NCBI Taxonomy" id="257438"/>
    <lineage>
        <taxon>Bacteria</taxon>
        <taxon>Pseudomonadati</taxon>
        <taxon>Pseudomonadota</taxon>
        <taxon>Alphaproteobacteria</taxon>
        <taxon>Acetobacterales</taxon>
        <taxon>Acetobacteraceae</taxon>
        <taxon>Gluconobacter</taxon>
    </lineage>
</organism>
<gene>
    <name evidence="2" type="ORF">FXF46_13635</name>
</gene>
<evidence type="ECO:0000256" key="1">
    <source>
        <dbReference type="SAM" id="Phobius"/>
    </source>
</evidence>
<dbReference type="EMBL" id="CP043043">
    <property type="protein sequence ID" value="QEH97170.1"/>
    <property type="molecule type" value="Genomic_DNA"/>
</dbReference>
<dbReference type="KEGG" id="gti:FXF46_13635"/>
<dbReference type="RefSeq" id="WP_148620862.1">
    <property type="nucleotide sequence ID" value="NZ_CP043043.1"/>
</dbReference>
<feature type="transmembrane region" description="Helical" evidence="1">
    <location>
        <begin position="56"/>
        <end position="73"/>
    </location>
</feature>
<keyword evidence="1" id="KW-0472">Membrane</keyword>